<dbReference type="STRING" id="1703345.A3860_17815"/>
<comment type="caution">
    <text evidence="2">The sequence shown here is derived from an EMBL/GenBank/DDBJ whole genome shotgun (WGS) entry which is preliminary data.</text>
</comment>
<gene>
    <name evidence="2" type="ORF">A3860_17815</name>
</gene>
<dbReference type="Proteomes" id="UP000192796">
    <property type="component" value="Unassembled WGS sequence"/>
</dbReference>
<dbReference type="PANTHER" id="PTHR46832:SF1">
    <property type="entry name" value="5'-METHYLTHIOADENOSINE_S-ADENOSYLHOMOCYSTEINE NUCLEOSIDASE"/>
    <property type="match status" value="1"/>
</dbReference>
<evidence type="ECO:0000313" key="3">
    <source>
        <dbReference type="Proteomes" id="UP000192796"/>
    </source>
</evidence>
<dbReference type="OrthoDB" id="997641at2"/>
<protein>
    <submittedName>
        <fullName evidence="2">Nucleosidase</fullName>
    </submittedName>
</protein>
<proteinExistence type="predicted"/>
<reference evidence="2 3" key="1">
    <citation type="submission" date="2016-03" db="EMBL/GenBank/DDBJ databases">
        <title>Niastella vici sp. nov., isolated from farmland soil.</title>
        <authorList>
            <person name="Chen L."/>
            <person name="Wang D."/>
            <person name="Yang S."/>
            <person name="Wang G."/>
        </authorList>
    </citation>
    <scope>NUCLEOTIDE SEQUENCE [LARGE SCALE GENOMIC DNA]</scope>
    <source>
        <strain evidence="2 3">DJ57</strain>
    </source>
</reference>
<dbReference type="GO" id="GO:0008930">
    <property type="term" value="F:methylthioadenosine nucleosidase activity"/>
    <property type="evidence" value="ECO:0007669"/>
    <property type="project" value="TreeGrafter"/>
</dbReference>
<dbReference type="InterPro" id="IPR035994">
    <property type="entry name" value="Nucleoside_phosphorylase_sf"/>
</dbReference>
<accession>A0A1V9G4P4</accession>
<dbReference type="GO" id="GO:0008782">
    <property type="term" value="F:adenosylhomocysteine nucleosidase activity"/>
    <property type="evidence" value="ECO:0007669"/>
    <property type="project" value="TreeGrafter"/>
</dbReference>
<dbReference type="Gene3D" id="3.40.50.1580">
    <property type="entry name" value="Nucleoside phosphorylase domain"/>
    <property type="match status" value="1"/>
</dbReference>
<dbReference type="InterPro" id="IPR000845">
    <property type="entry name" value="Nucleoside_phosphorylase_d"/>
</dbReference>
<dbReference type="SUPFAM" id="SSF53167">
    <property type="entry name" value="Purine and uridine phosphorylases"/>
    <property type="match status" value="1"/>
</dbReference>
<keyword evidence="3" id="KW-1185">Reference proteome</keyword>
<dbReference type="AlphaFoldDB" id="A0A1V9G4P4"/>
<feature type="domain" description="Nucleoside phosphorylase" evidence="1">
    <location>
        <begin position="33"/>
        <end position="173"/>
    </location>
</feature>
<dbReference type="GO" id="GO:0019284">
    <property type="term" value="P:L-methionine salvage from S-adenosylmethionine"/>
    <property type="evidence" value="ECO:0007669"/>
    <property type="project" value="TreeGrafter"/>
</dbReference>
<organism evidence="2 3">
    <name type="scientific">Niastella vici</name>
    <dbReference type="NCBI Taxonomy" id="1703345"/>
    <lineage>
        <taxon>Bacteria</taxon>
        <taxon>Pseudomonadati</taxon>
        <taxon>Bacteroidota</taxon>
        <taxon>Chitinophagia</taxon>
        <taxon>Chitinophagales</taxon>
        <taxon>Chitinophagaceae</taxon>
        <taxon>Niastella</taxon>
    </lineage>
</organism>
<dbReference type="PANTHER" id="PTHR46832">
    <property type="entry name" value="5'-METHYLTHIOADENOSINE/S-ADENOSYLHOMOCYSTEINE NUCLEOSIDASE"/>
    <property type="match status" value="1"/>
</dbReference>
<dbReference type="Pfam" id="PF01048">
    <property type="entry name" value="PNP_UDP_1"/>
    <property type="match status" value="1"/>
</dbReference>
<dbReference type="RefSeq" id="WP_081146414.1">
    <property type="nucleotide sequence ID" value="NZ_LVYD01000024.1"/>
</dbReference>
<name>A0A1V9G4P4_9BACT</name>
<evidence type="ECO:0000259" key="1">
    <source>
        <dbReference type="Pfam" id="PF01048"/>
    </source>
</evidence>
<dbReference type="GO" id="GO:0009116">
    <property type="term" value="P:nucleoside metabolic process"/>
    <property type="evidence" value="ECO:0007669"/>
    <property type="project" value="InterPro"/>
</dbReference>
<dbReference type="EMBL" id="LVYD01000024">
    <property type="protein sequence ID" value="OQP65522.1"/>
    <property type="molecule type" value="Genomic_DNA"/>
</dbReference>
<evidence type="ECO:0000313" key="2">
    <source>
        <dbReference type="EMBL" id="OQP65522.1"/>
    </source>
</evidence>
<dbReference type="GO" id="GO:0005829">
    <property type="term" value="C:cytosol"/>
    <property type="evidence" value="ECO:0007669"/>
    <property type="project" value="TreeGrafter"/>
</dbReference>
<sequence>MDMNLLKLKPLFVFALPMEAANEFIDFDTLFVGVGKVQSIYYLMKKIIDCKPSIIINVGSAGSNEFKPGEVVCCTQFIQRDMNVTPLGFPKYKTPFSNIEPVLNYGIETPYFPIGICGSGDSFEVCGCPDYKVVDMEAYSLAWLSMQEQIPFLCLKYITDGIDDKAAKDWNITVHLAAAALRRSIDVIFNRTWPITI</sequence>